<name>K2M1F8_TRYCR</name>
<dbReference type="Proteomes" id="UP000007350">
    <property type="component" value="Unassembled WGS sequence"/>
</dbReference>
<evidence type="ECO:0000256" key="1">
    <source>
        <dbReference type="SAM" id="MobiDB-lite"/>
    </source>
</evidence>
<gene>
    <name evidence="2" type="ORF">MOQ_007452</name>
</gene>
<accession>K2M1F8</accession>
<dbReference type="AlphaFoldDB" id="K2M1F8"/>
<evidence type="ECO:0000313" key="3">
    <source>
        <dbReference type="Proteomes" id="UP000007350"/>
    </source>
</evidence>
<proteinExistence type="predicted"/>
<protein>
    <submittedName>
        <fullName evidence="2">Uncharacterized protein</fullName>
    </submittedName>
</protein>
<reference evidence="2 3" key="1">
    <citation type="journal article" date="2012" name="BMC Genomics">
        <title>Comparative genomic analysis of human infective Trypanosoma cruzi lineages with the bat-restricted subspecies T. cruzi marinkellei.</title>
        <authorList>
            <person name="Franzen O."/>
            <person name="Talavera-Lopez C."/>
            <person name="Ochaya S."/>
            <person name="Butler C.E."/>
            <person name="Messenger L.A."/>
            <person name="Lewis M.D."/>
            <person name="Llewellyn M.S."/>
            <person name="Marinkelle C.J."/>
            <person name="Tyler K.M."/>
            <person name="Miles M.A."/>
            <person name="Andersson B."/>
        </authorList>
    </citation>
    <scope>NUCLEOTIDE SEQUENCE [LARGE SCALE GENOMIC DNA]</scope>
    <source>
        <strain evidence="2 3">B7</strain>
    </source>
</reference>
<dbReference type="EMBL" id="AHKC01014900">
    <property type="protein sequence ID" value="EKF28788.1"/>
    <property type="molecule type" value="Genomic_DNA"/>
</dbReference>
<sequence>MPLPSCTSPWNGHSGTEEEERRFCALDVTTWSTLTWNERISGIVFDIRGVYNYWHQVDDQASFAFDSLVACTDALEAEWDPTDCFMYMGNTLLQEFWMQLMMASDPASRSAKLAPDFTPPRMSMIPLRGHPASHGTARDATSETQPGEITRGSDGRQKTAEAPPPMNADVGSSIHSATSRHFAQASHRTADAPPDISNCPTQPSRRAMELIRQRRSTMARRIAGIPVFGQLHEESGRVGSRGVGAVNVGA</sequence>
<comment type="caution">
    <text evidence="2">The sequence shown here is derived from an EMBL/GenBank/DDBJ whole genome shotgun (WGS) entry which is preliminary data.</text>
</comment>
<organism evidence="2 3">
    <name type="scientific">Trypanosoma cruzi marinkellei</name>
    <dbReference type="NCBI Taxonomy" id="85056"/>
    <lineage>
        <taxon>Eukaryota</taxon>
        <taxon>Discoba</taxon>
        <taxon>Euglenozoa</taxon>
        <taxon>Kinetoplastea</taxon>
        <taxon>Metakinetoplastina</taxon>
        <taxon>Trypanosomatida</taxon>
        <taxon>Trypanosomatidae</taxon>
        <taxon>Trypanosoma</taxon>
        <taxon>Schizotrypanum</taxon>
    </lineage>
</organism>
<feature type="region of interest" description="Disordered" evidence="1">
    <location>
        <begin position="127"/>
        <end position="198"/>
    </location>
</feature>
<evidence type="ECO:0000313" key="2">
    <source>
        <dbReference type="EMBL" id="EKF28788.1"/>
    </source>
</evidence>
<keyword evidence="3" id="KW-1185">Reference proteome</keyword>